<evidence type="ECO:0000313" key="2">
    <source>
        <dbReference type="Proteomes" id="UP001234297"/>
    </source>
</evidence>
<proteinExistence type="predicted"/>
<reference evidence="1 2" key="1">
    <citation type="journal article" date="2022" name="Hortic Res">
        <title>A haplotype resolved chromosomal level avocado genome allows analysis of novel avocado genes.</title>
        <authorList>
            <person name="Nath O."/>
            <person name="Fletcher S.J."/>
            <person name="Hayward A."/>
            <person name="Shaw L.M."/>
            <person name="Masouleh A.K."/>
            <person name="Furtado A."/>
            <person name="Henry R.J."/>
            <person name="Mitter N."/>
        </authorList>
    </citation>
    <scope>NUCLEOTIDE SEQUENCE [LARGE SCALE GENOMIC DNA]</scope>
    <source>
        <strain evidence="2">cv. Hass</strain>
    </source>
</reference>
<dbReference type="Proteomes" id="UP001234297">
    <property type="component" value="Chromosome 5"/>
</dbReference>
<organism evidence="1 2">
    <name type="scientific">Persea americana</name>
    <name type="common">Avocado</name>
    <dbReference type="NCBI Taxonomy" id="3435"/>
    <lineage>
        <taxon>Eukaryota</taxon>
        <taxon>Viridiplantae</taxon>
        <taxon>Streptophyta</taxon>
        <taxon>Embryophyta</taxon>
        <taxon>Tracheophyta</taxon>
        <taxon>Spermatophyta</taxon>
        <taxon>Magnoliopsida</taxon>
        <taxon>Magnoliidae</taxon>
        <taxon>Laurales</taxon>
        <taxon>Lauraceae</taxon>
        <taxon>Persea</taxon>
    </lineage>
</organism>
<sequence>MEDLPLNLKESSLKTEEDDEFYEQIEAPKFVDFTDPDRSRPDDGSWFCVRIGCDQKHEQIDPDALYKSFVLRVMAARSPNLRLQKALHRQAPSVLDKCPRSAPAKSAKSRIPRLSVLASIPQKIGENKLKVSLFSKFKSIPCEGKVVQSSVTAKALTTPRKKKCPPHEEVQNLKVKTATPKNRLVAQALAIQTPKKSEKTSFNCHKSPTLGNCSEMKKLEVSSHKKKASRYCKSSGCAACESKRKPSTSSGPGKPKLRTCKLHKNRIEVPSKYLKKISKPSVQICHNPVPQEDDDSSDMEIDGKSRNGSLEACPASNGHEQSLNYASSMNSEVTNLLPSSEESSTRENSVPNSVEFKENNLFKAPNIVVGGETKAMENTDKENSTDSTSVGFTTMTEEFLPSSDEYSTSDNSLSKSEKVLLDKDLMFQTSSAACDETSHLESADKENNMEAADKENINEETTVAVFDVKAESVASPETSNGVVDVMEPIEIADKENASASNGNRDMNLNIHRSARKTWQHREHENPQKVTEVPVRILKENSAADSAQGGRLKKSKPTNPKPFRLRTDERGILKEAKLERRMQLDHLKEATPASNEMLLKRQPARNDMQERGILKEAKLERRMQLDPLKEATPATNEMLLKRQPGRNDKQTNGNSHGWERSQYESNRTARKAQISDLQQQNRPTDLKFSRYVEPKKEIRTPQRQKPEDGKEKVSLKVQSTSRSPSVQRTSRSPSLHEQLVRPQRGLALKGQLAVIKETSTISRTNVSPCETQVERRTISTTSTSRSSSRGKRPSTVPKEPNFHSIHVPKSCTKTPANVIS</sequence>
<evidence type="ECO:0000313" key="1">
    <source>
        <dbReference type="EMBL" id="KAJ8641309.1"/>
    </source>
</evidence>
<comment type="caution">
    <text evidence="1">The sequence shown here is derived from an EMBL/GenBank/DDBJ whole genome shotgun (WGS) entry which is preliminary data.</text>
</comment>
<keyword evidence="2" id="KW-1185">Reference proteome</keyword>
<dbReference type="EMBL" id="CM056813">
    <property type="protein sequence ID" value="KAJ8641309.1"/>
    <property type="molecule type" value="Genomic_DNA"/>
</dbReference>
<name>A0ACC2M7L6_PERAE</name>
<gene>
    <name evidence="1" type="ORF">MRB53_018003</name>
</gene>
<protein>
    <submittedName>
        <fullName evidence="1">Uncharacterized protein</fullName>
    </submittedName>
</protein>
<accession>A0ACC2M7L6</accession>